<protein>
    <submittedName>
        <fullName evidence="2">Type I secretion C-terminal target domain (VC_A0849 subclass)</fullName>
    </submittedName>
</protein>
<feature type="region of interest" description="Disordered" evidence="1">
    <location>
        <begin position="1"/>
        <end position="25"/>
    </location>
</feature>
<dbReference type="Proteomes" id="UP000217076">
    <property type="component" value="Unassembled WGS sequence"/>
</dbReference>
<gene>
    <name evidence="2" type="ORF">SAMN05421742_101587</name>
</gene>
<feature type="compositionally biased region" description="Polar residues" evidence="1">
    <location>
        <begin position="1"/>
        <end position="10"/>
    </location>
</feature>
<evidence type="ECO:0000313" key="3">
    <source>
        <dbReference type="Proteomes" id="UP000217076"/>
    </source>
</evidence>
<evidence type="ECO:0000313" key="2">
    <source>
        <dbReference type="EMBL" id="SDG56426.1"/>
    </source>
</evidence>
<dbReference type="InterPro" id="IPR019960">
    <property type="entry name" value="T1SS_VCA0849"/>
</dbReference>
<dbReference type="OrthoDB" id="8335338at2"/>
<accession>A0A1G7V9F5</accession>
<name>A0A1G7V9F5_9PROT</name>
<proteinExistence type="predicted"/>
<keyword evidence="3" id="KW-1185">Reference proteome</keyword>
<reference evidence="3" key="1">
    <citation type="submission" date="2016-10" db="EMBL/GenBank/DDBJ databases">
        <authorList>
            <person name="Varghese N."/>
            <person name="Submissions S."/>
        </authorList>
    </citation>
    <scope>NUCLEOTIDE SEQUENCE [LARGE SCALE GENOMIC DNA]</scope>
    <source>
        <strain evidence="3">930I</strain>
    </source>
</reference>
<evidence type="ECO:0000256" key="1">
    <source>
        <dbReference type="SAM" id="MobiDB-lite"/>
    </source>
</evidence>
<dbReference type="RefSeq" id="WP_092615087.1">
    <property type="nucleotide sequence ID" value="NZ_FNCV01000001.1"/>
</dbReference>
<dbReference type="EMBL" id="FNCV01000001">
    <property type="protein sequence ID" value="SDG56426.1"/>
    <property type="molecule type" value="Genomic_DNA"/>
</dbReference>
<dbReference type="NCBIfam" id="TIGR03661">
    <property type="entry name" value="T1SS_VCA0849"/>
    <property type="match status" value="1"/>
</dbReference>
<dbReference type="AlphaFoldDB" id="A0A1G7V9F5"/>
<dbReference type="STRING" id="83401.SAMN05421742_101587"/>
<organism evidence="2 3">
    <name type="scientific">Roseospirillum parvum</name>
    <dbReference type="NCBI Taxonomy" id="83401"/>
    <lineage>
        <taxon>Bacteria</taxon>
        <taxon>Pseudomonadati</taxon>
        <taxon>Pseudomonadota</taxon>
        <taxon>Alphaproteobacteria</taxon>
        <taxon>Rhodospirillales</taxon>
        <taxon>Rhodospirillaceae</taxon>
        <taxon>Roseospirillum</taxon>
    </lineage>
</organism>
<sequence length="743" mass="77599">MTDTPSSAPQTPAGPTDSQATPELAPELAQATPEDLGAVLEGGAGLTVTETVALPGAGQRAVVPATFGTTYAIAADQVSFAQEGPSLVVSTEQGEVVLQDFFVLADTGLPPALSLADGAVITIDDVIAAIPGFDADAVATAAGGGAGGGGGGAAFAAFDPGALGDGLEQLDLLDNLDLAFTPPQNVDEEVTPTGDAEVEDLTDAPESTTQLLTVTNFDGEAGYHNTFGYYVKDADGNPTSGQIIWADASNDNFGAVFQLAGYSQDQIGFFIIPDGERKNSRNDDLVDGARIEFVEMDGRFVATLNGEPLDGFDRRNMAGEGTTYPFVLFDNPGLNEGYEFRVGGGTDYNNDDQVGGGKSREDFINDLLLEDFAGTGQPMATPSTWEDLTDGGDRDFSDVQVTITWTDAGDPETLGRVIEQGEETIYSFLEQIAQTFSQQEEGARQLRQTCEESVPRTQIVGLIPEVDYGTDAPVGDGLSFARAVDGQPTNLLVPFAEGAPVILRWVDATTLKGVVDLTLSPDGEGAPTSLSIDAFTIELNGDGTYTFTLQAPVLPADFFADEEGYGQMVEGYLPSFVDLDIEDAILATDASGQTLAIDFSLRIGGGELFEEYGSTPIGLDDVVLSGTTEGYDVVMGDLYSRDTLEGGAGPDTFVVGFGDTVADFNAAEGDRLDLDALFEALDPGFDPEGGVQFTAGFNEATGVVTIDTLDKGCADASFTVEGMTDADFAAMVQANQNVDNPIG</sequence>